<evidence type="ECO:0000256" key="1">
    <source>
        <dbReference type="ARBA" id="ARBA00004141"/>
    </source>
</evidence>
<feature type="transmembrane region" description="Helical" evidence="9">
    <location>
        <begin position="157"/>
        <end position="177"/>
    </location>
</feature>
<dbReference type="AlphaFoldDB" id="A0A1Y2AET0"/>
<dbReference type="PANTHER" id="PTHR48022:SF80">
    <property type="entry name" value="SUGAR TRANSPORTER, PUTATIVE (AFU_ORTHOLOGUE AFUA_3G12170)-RELATED"/>
    <property type="match status" value="1"/>
</dbReference>
<dbReference type="GO" id="GO:0005351">
    <property type="term" value="F:carbohydrate:proton symporter activity"/>
    <property type="evidence" value="ECO:0007669"/>
    <property type="project" value="TreeGrafter"/>
</dbReference>
<comment type="catalytic activity">
    <reaction evidence="7">
        <text>myo-inositol(out) + H(+)(out) = myo-inositol(in) + H(+)(in)</text>
        <dbReference type="Rhea" id="RHEA:60364"/>
        <dbReference type="ChEBI" id="CHEBI:15378"/>
        <dbReference type="ChEBI" id="CHEBI:17268"/>
    </reaction>
</comment>
<evidence type="ECO:0000256" key="9">
    <source>
        <dbReference type="SAM" id="Phobius"/>
    </source>
</evidence>
<feature type="transmembrane region" description="Helical" evidence="9">
    <location>
        <begin position="69"/>
        <end position="88"/>
    </location>
</feature>
<dbReference type="Proteomes" id="UP000193986">
    <property type="component" value="Unassembled WGS sequence"/>
</dbReference>
<gene>
    <name evidence="11" type="ORF">BCR39DRAFT_596011</name>
</gene>
<dbReference type="PROSITE" id="PS50850">
    <property type="entry name" value="MFS"/>
    <property type="match status" value="1"/>
</dbReference>
<evidence type="ECO:0000313" key="12">
    <source>
        <dbReference type="Proteomes" id="UP000193986"/>
    </source>
</evidence>
<comment type="similarity">
    <text evidence="2 8">Belongs to the major facilitator superfamily. Sugar transporter (TC 2.A.1.1) family.</text>
</comment>
<comment type="caution">
    <text evidence="11">The sequence shown here is derived from an EMBL/GenBank/DDBJ whole genome shotgun (WGS) entry which is preliminary data.</text>
</comment>
<dbReference type="InParanoid" id="A0A1Y2AET0"/>
<evidence type="ECO:0000256" key="5">
    <source>
        <dbReference type="ARBA" id="ARBA00022989"/>
    </source>
</evidence>
<dbReference type="InterPro" id="IPR005829">
    <property type="entry name" value="Sugar_transporter_CS"/>
</dbReference>
<keyword evidence="5 9" id="KW-1133">Transmembrane helix</keyword>
<dbReference type="Gene3D" id="1.20.1250.20">
    <property type="entry name" value="MFS general substrate transporter like domains"/>
    <property type="match status" value="1"/>
</dbReference>
<dbReference type="EMBL" id="MCFC01000125">
    <property type="protein sequence ID" value="ORY20790.1"/>
    <property type="molecule type" value="Genomic_DNA"/>
</dbReference>
<feature type="transmembrane region" description="Helical" evidence="9">
    <location>
        <begin position="317"/>
        <end position="339"/>
    </location>
</feature>
<evidence type="ECO:0000256" key="7">
    <source>
        <dbReference type="ARBA" id="ARBA00049119"/>
    </source>
</evidence>
<dbReference type="Pfam" id="PF00083">
    <property type="entry name" value="Sugar_tr"/>
    <property type="match status" value="1"/>
</dbReference>
<feature type="transmembrane region" description="Helical" evidence="9">
    <location>
        <begin position="381"/>
        <end position="405"/>
    </location>
</feature>
<dbReference type="FunFam" id="1.20.1250.20:FF:000090">
    <property type="entry name" value="MFS sugar transporter, putative"/>
    <property type="match status" value="1"/>
</dbReference>
<keyword evidence="4 9" id="KW-0812">Transmembrane</keyword>
<feature type="transmembrane region" description="Helical" evidence="9">
    <location>
        <begin position="24"/>
        <end position="42"/>
    </location>
</feature>
<dbReference type="GO" id="GO:0016020">
    <property type="term" value="C:membrane"/>
    <property type="evidence" value="ECO:0007669"/>
    <property type="project" value="UniProtKB-SubCell"/>
</dbReference>
<dbReference type="InterPro" id="IPR003663">
    <property type="entry name" value="Sugar/inositol_transpt"/>
</dbReference>
<dbReference type="NCBIfam" id="TIGR00879">
    <property type="entry name" value="SP"/>
    <property type="match status" value="1"/>
</dbReference>
<dbReference type="PROSITE" id="PS00216">
    <property type="entry name" value="SUGAR_TRANSPORT_1"/>
    <property type="match status" value="1"/>
</dbReference>
<keyword evidence="12" id="KW-1185">Reference proteome</keyword>
<protein>
    <submittedName>
        <fullName evidence="11">General substrate transporter</fullName>
    </submittedName>
</protein>
<dbReference type="InterPro" id="IPR050360">
    <property type="entry name" value="MFS_Sugar_Transporters"/>
</dbReference>
<evidence type="ECO:0000256" key="6">
    <source>
        <dbReference type="ARBA" id="ARBA00023136"/>
    </source>
</evidence>
<feature type="transmembrane region" description="Helical" evidence="9">
    <location>
        <begin position="125"/>
        <end position="145"/>
    </location>
</feature>
<dbReference type="InterPro" id="IPR005828">
    <property type="entry name" value="MFS_sugar_transport-like"/>
</dbReference>
<evidence type="ECO:0000256" key="8">
    <source>
        <dbReference type="RuleBase" id="RU003346"/>
    </source>
</evidence>
<sequence length="518" mass="56518">MPDYIAPMASSAAHDRVINTKPSLINYVAAVFAAIGSFLFGYDSGIISSVISANYTHFHSYFNEPKQNIIGAIVSVFAGGAFFGALLAGQTADLIGRKRTIQMGSLIAIVGCTLQTAAVNVAMLIVGRLIAGFSIGVLSMIVPMYQAEISPPHARGLLSGTTQLMISFGFFVANWVGYGCGFINGTGQFRVPLGIQIIPGVMLLTGMFFLPYSPRWLAKKGRHEEARNTLIRLHGGRASAKIEVVEAEFAEILNQIEWENQNLKTSYKDLISNKPNIHRTLCGCLVQAMCQWTGVNVNNYYGPTIYAALGFGGSQTLLINGIQGAWGLVCTFVFITFIVDRIGRRWPLIIGAVFLSIIMAWQTGTNEPFSDPTFKSKSMGIAGIAAVFMFSLAFSWSFGPVSWIYQSEIFPMNIRALGASVSTASNWANNVIIAQVTPYGFSNIGWKYFLVYTACNASNAVLSYFLFPETKNKTLEEIGLLFGDTNVRSMPAVDGYSRSALEKDKDHLHQDHLEDLAV</sequence>
<proteinExistence type="inferred from homology"/>
<evidence type="ECO:0000256" key="4">
    <source>
        <dbReference type="ARBA" id="ARBA00022692"/>
    </source>
</evidence>
<keyword evidence="3 8" id="KW-0813">Transport</keyword>
<accession>A0A1Y2AET0</accession>
<evidence type="ECO:0000259" key="10">
    <source>
        <dbReference type="PROSITE" id="PS50850"/>
    </source>
</evidence>
<feature type="transmembrane region" description="Helical" evidence="9">
    <location>
        <begin position="189"/>
        <end position="212"/>
    </location>
</feature>
<evidence type="ECO:0000256" key="3">
    <source>
        <dbReference type="ARBA" id="ARBA00022448"/>
    </source>
</evidence>
<feature type="transmembrane region" description="Helical" evidence="9">
    <location>
        <begin position="345"/>
        <end position="361"/>
    </location>
</feature>
<evidence type="ECO:0000313" key="11">
    <source>
        <dbReference type="EMBL" id="ORY20790.1"/>
    </source>
</evidence>
<dbReference type="InterPro" id="IPR036259">
    <property type="entry name" value="MFS_trans_sf"/>
</dbReference>
<organism evidence="11 12">
    <name type="scientific">Naematelia encephala</name>
    <dbReference type="NCBI Taxonomy" id="71784"/>
    <lineage>
        <taxon>Eukaryota</taxon>
        <taxon>Fungi</taxon>
        <taxon>Dikarya</taxon>
        <taxon>Basidiomycota</taxon>
        <taxon>Agaricomycotina</taxon>
        <taxon>Tremellomycetes</taxon>
        <taxon>Tremellales</taxon>
        <taxon>Naemateliaceae</taxon>
        <taxon>Naematelia</taxon>
    </lineage>
</organism>
<evidence type="ECO:0000256" key="2">
    <source>
        <dbReference type="ARBA" id="ARBA00010992"/>
    </source>
</evidence>
<keyword evidence="6 9" id="KW-0472">Membrane</keyword>
<dbReference type="PRINTS" id="PR00171">
    <property type="entry name" value="SUGRTRNSPORT"/>
</dbReference>
<comment type="subcellular location">
    <subcellularLocation>
        <location evidence="1">Membrane</location>
        <topology evidence="1">Multi-pass membrane protein</topology>
    </subcellularLocation>
</comment>
<dbReference type="PANTHER" id="PTHR48022">
    <property type="entry name" value="PLASTIDIC GLUCOSE TRANSPORTER 4"/>
    <property type="match status" value="1"/>
</dbReference>
<name>A0A1Y2AET0_9TREE</name>
<dbReference type="PROSITE" id="PS00217">
    <property type="entry name" value="SUGAR_TRANSPORT_2"/>
    <property type="match status" value="1"/>
</dbReference>
<dbReference type="SUPFAM" id="SSF103473">
    <property type="entry name" value="MFS general substrate transporter"/>
    <property type="match status" value="1"/>
</dbReference>
<dbReference type="InterPro" id="IPR020846">
    <property type="entry name" value="MFS_dom"/>
</dbReference>
<dbReference type="OrthoDB" id="4142200at2759"/>
<reference evidence="11 12" key="1">
    <citation type="submission" date="2016-07" db="EMBL/GenBank/DDBJ databases">
        <title>Pervasive Adenine N6-methylation of Active Genes in Fungi.</title>
        <authorList>
            <consortium name="DOE Joint Genome Institute"/>
            <person name="Mondo S.J."/>
            <person name="Dannebaum R.O."/>
            <person name="Kuo R.C."/>
            <person name="Labutti K."/>
            <person name="Haridas S."/>
            <person name="Kuo A."/>
            <person name="Salamov A."/>
            <person name="Ahrendt S.R."/>
            <person name="Lipzen A."/>
            <person name="Sullivan W."/>
            <person name="Andreopoulos W.B."/>
            <person name="Clum A."/>
            <person name="Lindquist E."/>
            <person name="Daum C."/>
            <person name="Ramamoorthy G.K."/>
            <person name="Gryganskyi A."/>
            <person name="Culley D."/>
            <person name="Magnuson J.K."/>
            <person name="James T.Y."/>
            <person name="O'Malley M.A."/>
            <person name="Stajich J.E."/>
            <person name="Spatafora J.W."/>
            <person name="Visel A."/>
            <person name="Grigoriev I.V."/>
        </authorList>
    </citation>
    <scope>NUCLEOTIDE SEQUENCE [LARGE SCALE GENOMIC DNA]</scope>
    <source>
        <strain evidence="11 12">68-887.2</strain>
    </source>
</reference>
<feature type="domain" description="Major facilitator superfamily (MFS) profile" evidence="10">
    <location>
        <begin position="29"/>
        <end position="471"/>
    </location>
</feature>